<sequence>MNTDYSYCSGVTCPIRKSCKRYLPDPPDIPLWWIPPAYKPETNQCPHHEPTRNNSNKKQP</sequence>
<name>A0A7J0A440_9BACE</name>
<evidence type="ECO:0000313" key="2">
    <source>
        <dbReference type="Proteomes" id="UP000491181"/>
    </source>
</evidence>
<reference evidence="1 2" key="1">
    <citation type="journal article" date="2020" name="Microbiome">
        <title>Single-cell genomics of uncultured bacteria reveals dietary fiber responders in the mouse gut microbiota.</title>
        <authorList>
            <person name="Chijiiwa R."/>
            <person name="Hosokawa M."/>
            <person name="Kogawa M."/>
            <person name="Nishikawa Y."/>
            <person name="Ide K."/>
            <person name="Sakanashi C."/>
            <person name="Takahashi K."/>
            <person name="Takeyama H."/>
        </authorList>
    </citation>
    <scope>NUCLEOTIDE SEQUENCE [LARGE SCALE GENOMIC DNA]</scope>
    <source>
        <strain evidence="1">IMSAGC_001</strain>
    </source>
</reference>
<protein>
    <submittedName>
        <fullName evidence="1">Uncharacterized protein</fullName>
    </submittedName>
</protein>
<accession>A0A7J0A440</accession>
<dbReference type="AlphaFoldDB" id="A0A7J0A440"/>
<dbReference type="Proteomes" id="UP000491181">
    <property type="component" value="Unassembled WGS sequence"/>
</dbReference>
<dbReference type="EMBL" id="BLLS01000076">
    <property type="protein sequence ID" value="GFH87128.1"/>
    <property type="molecule type" value="Genomic_DNA"/>
</dbReference>
<comment type="caution">
    <text evidence="1">The sequence shown here is derived from an EMBL/GenBank/DDBJ whole genome shotgun (WGS) entry which is preliminary data.</text>
</comment>
<evidence type="ECO:0000313" key="1">
    <source>
        <dbReference type="EMBL" id="GFH87128.1"/>
    </source>
</evidence>
<organism evidence="1 2">
    <name type="scientific">Bacteroides acidifaciens</name>
    <dbReference type="NCBI Taxonomy" id="85831"/>
    <lineage>
        <taxon>Bacteria</taxon>
        <taxon>Pseudomonadati</taxon>
        <taxon>Bacteroidota</taxon>
        <taxon>Bacteroidia</taxon>
        <taxon>Bacteroidales</taxon>
        <taxon>Bacteroidaceae</taxon>
        <taxon>Bacteroides</taxon>
    </lineage>
</organism>
<proteinExistence type="predicted"/>
<gene>
    <name evidence="1" type="ORF">IMSAGC001_02552</name>
</gene>